<proteinExistence type="inferred from homology"/>
<dbReference type="Pfam" id="PF26253">
    <property type="entry name" value="RdRP_head"/>
    <property type="match status" value="1"/>
</dbReference>
<dbReference type="InterPro" id="IPR058752">
    <property type="entry name" value="RDRP_C_head"/>
</dbReference>
<dbReference type="AlphaFoldDB" id="A0A9N9B1W3"/>
<dbReference type="PANTHER" id="PTHR23079:SF55">
    <property type="entry name" value="RNA-DIRECTED RNA POLYMERASE"/>
    <property type="match status" value="1"/>
</dbReference>
<keyword evidence="2 9" id="KW-0696">RNA-directed RNA polymerase</keyword>
<feature type="domain" description="RRM" evidence="11">
    <location>
        <begin position="5"/>
        <end position="86"/>
    </location>
</feature>
<keyword evidence="5 8" id="KW-0694">RNA-binding</keyword>
<dbReference type="Gene3D" id="3.30.70.330">
    <property type="match status" value="1"/>
</dbReference>
<keyword evidence="13" id="KW-1185">Reference proteome</keyword>
<dbReference type="GO" id="GO:0003968">
    <property type="term" value="F:RNA-directed RNA polymerase activity"/>
    <property type="evidence" value="ECO:0007669"/>
    <property type="project" value="UniProtKB-KW"/>
</dbReference>
<evidence type="ECO:0000256" key="8">
    <source>
        <dbReference type="PROSITE-ProRule" id="PRU00176"/>
    </source>
</evidence>
<evidence type="ECO:0000256" key="2">
    <source>
        <dbReference type="ARBA" id="ARBA00022484"/>
    </source>
</evidence>
<name>A0A9N9B1W3_9GLOM</name>
<dbReference type="Pfam" id="PF05183">
    <property type="entry name" value="RdRP"/>
    <property type="match status" value="1"/>
</dbReference>
<comment type="caution">
    <text evidence="12">The sequence shown here is derived from an EMBL/GenBank/DDBJ whole genome shotgun (WGS) entry which is preliminary data.</text>
</comment>
<sequence>MTEGKSVFVCNILYEAISKDVVESLSRFGPIIRCNLIPNKFQSNKNIGYGFVEFEYEGDAADCIEFAEHHPLSCLGRDLRVSLSNSKNKKTRWNHVKEDAFNLSSLEIGNWGGQSIVHTNRKEQSAFLKEWKYPEYYEKPKMYFSETSEAFILEGFNDSHGTFQKRRVKIPFHILEDTPEVFMDEGNGVISLYISLKHPPYLYREALEEETTDIEVVARFSWEQIEQGHWIRTIDWTGIVNVFGRCLVYRLMFRDELNKLRKKLHDLKTPQYSIKVIDRPICSKEYFGDSISQVLPFSICYKLESLISQGTLTSCEIRESDIINRLIHLVHSESQEVIAWHALNQISTKYWDPFDEKYQDRPISIFETAIKNFKSEFTIWHPSNPNLKLTNNKHSAWVNHATITPTKIYFDGPNYEQSNRILRLYEDKIDRFLRVTFTKEDLDRIFVNEYEDVDIINRRIIYIMTTGFNVAGRHYEFLAFSSSQLQDTSCWFVASDGEFDANFIRAHMGDFSEIKAPALYASRMGQCFTSTIGTLELSPYQVDYTLADIKRNGFDFSDGCGKISSSLAKLAAKEYWGTKNLKDDEIPSVFQIRIGGCKGMVAVDPNLEGNLLCIRKSQVKFKAPSLILEIVKSVRTPLPGHLNKQIILILSAHEVPDEVFIQLQNEMREDIDSMMTNKDKAREIVKGGANARECSHITRTILSMIEAGMIRGSDPFLKALLECTRVYALKRLRQKARILMPKSYILLGVIDETGILEEDEIFVQTSTIINENLTFDKTNDKIQREHKIWKEPAVITRNPCLHPGDLRKATAVDVPELYHLRNCVVFSQKGYRPLPNCLSGGDLDGDTFFVCFDKRILITENEEPMEFDSQGRRELNRDVEISDICEFYKDYMLNNRLGQIANLHSAFADFTSEGVKSNECIKLSKMHSNAVDFNKSGYPVLDILPTLKEFPDFMENRFKDSYRSEKVLGKLYRNIQLDKPGKDPLLKYNEITIDDDFVFEGFQDYLEEAITCRDNYNNEIRSLMKKYNVKTEAEVLTAQLLGLRNNDSKKAKENRKSISGTSSFIIHHYRKVFLMNLQEAHNIHDTDNEVSPFNLDISIPINEKSKAKASAWYIVTYCKNELPYNGKFKITLLSFPWVVSDVLLAIRRDNKLARGQYY</sequence>
<evidence type="ECO:0000259" key="11">
    <source>
        <dbReference type="PROSITE" id="PS50102"/>
    </source>
</evidence>
<comment type="similarity">
    <text evidence="1 9">Belongs to the RdRP family.</text>
</comment>
<dbReference type="EC" id="2.7.7.48" evidence="9"/>
<keyword evidence="6" id="KW-0943">RNA-mediated gene silencing</keyword>
<evidence type="ECO:0000313" key="12">
    <source>
        <dbReference type="EMBL" id="CAG8549555.1"/>
    </source>
</evidence>
<evidence type="ECO:0000256" key="5">
    <source>
        <dbReference type="ARBA" id="ARBA00022884"/>
    </source>
</evidence>
<reference evidence="12" key="1">
    <citation type="submission" date="2021-06" db="EMBL/GenBank/DDBJ databases">
        <authorList>
            <person name="Kallberg Y."/>
            <person name="Tangrot J."/>
            <person name="Rosling A."/>
        </authorList>
    </citation>
    <scope>NUCLEOTIDE SEQUENCE</scope>
    <source>
        <strain evidence="12">UK204</strain>
    </source>
</reference>
<dbReference type="SUPFAM" id="SSF54928">
    <property type="entry name" value="RNA-binding domain, RBD"/>
    <property type="match status" value="1"/>
</dbReference>
<keyword evidence="4 9" id="KW-0548">Nucleotidyltransferase</keyword>
<keyword evidence="10" id="KW-0175">Coiled coil</keyword>
<evidence type="ECO:0000256" key="10">
    <source>
        <dbReference type="SAM" id="Coils"/>
    </source>
</evidence>
<dbReference type="Proteomes" id="UP000789570">
    <property type="component" value="Unassembled WGS sequence"/>
</dbReference>
<evidence type="ECO:0000256" key="4">
    <source>
        <dbReference type="ARBA" id="ARBA00022695"/>
    </source>
</evidence>
<dbReference type="CDD" id="cd00590">
    <property type="entry name" value="RRM_SF"/>
    <property type="match status" value="1"/>
</dbReference>
<organism evidence="12 13">
    <name type="scientific">Funneliformis caledonium</name>
    <dbReference type="NCBI Taxonomy" id="1117310"/>
    <lineage>
        <taxon>Eukaryota</taxon>
        <taxon>Fungi</taxon>
        <taxon>Fungi incertae sedis</taxon>
        <taxon>Mucoromycota</taxon>
        <taxon>Glomeromycotina</taxon>
        <taxon>Glomeromycetes</taxon>
        <taxon>Glomerales</taxon>
        <taxon>Glomeraceae</taxon>
        <taxon>Funneliformis</taxon>
    </lineage>
</organism>
<accession>A0A9N9B1W3</accession>
<evidence type="ECO:0000313" key="13">
    <source>
        <dbReference type="Proteomes" id="UP000789570"/>
    </source>
</evidence>
<dbReference type="OrthoDB" id="6513042at2759"/>
<dbReference type="EMBL" id="CAJVPQ010001385">
    <property type="protein sequence ID" value="CAG8549555.1"/>
    <property type="molecule type" value="Genomic_DNA"/>
</dbReference>
<feature type="coiled-coil region" evidence="10">
    <location>
        <begin position="1006"/>
        <end position="1033"/>
    </location>
</feature>
<evidence type="ECO:0000256" key="9">
    <source>
        <dbReference type="RuleBase" id="RU363098"/>
    </source>
</evidence>
<comment type="catalytic activity">
    <reaction evidence="7 9">
        <text>RNA(n) + a ribonucleoside 5'-triphosphate = RNA(n+1) + diphosphate</text>
        <dbReference type="Rhea" id="RHEA:21248"/>
        <dbReference type="Rhea" id="RHEA-COMP:14527"/>
        <dbReference type="Rhea" id="RHEA-COMP:17342"/>
        <dbReference type="ChEBI" id="CHEBI:33019"/>
        <dbReference type="ChEBI" id="CHEBI:61557"/>
        <dbReference type="ChEBI" id="CHEBI:140395"/>
        <dbReference type="EC" id="2.7.7.48"/>
    </reaction>
</comment>
<dbReference type="PROSITE" id="PS50102">
    <property type="entry name" value="RRM"/>
    <property type="match status" value="1"/>
</dbReference>
<dbReference type="InterPro" id="IPR035979">
    <property type="entry name" value="RBD_domain_sf"/>
</dbReference>
<evidence type="ECO:0000256" key="1">
    <source>
        <dbReference type="ARBA" id="ARBA00005762"/>
    </source>
</evidence>
<dbReference type="InterPro" id="IPR012677">
    <property type="entry name" value="Nucleotide-bd_a/b_plait_sf"/>
</dbReference>
<evidence type="ECO:0000256" key="7">
    <source>
        <dbReference type="ARBA" id="ARBA00048744"/>
    </source>
</evidence>
<dbReference type="GO" id="GO:0031380">
    <property type="term" value="C:nuclear RNA-directed RNA polymerase complex"/>
    <property type="evidence" value="ECO:0007669"/>
    <property type="project" value="TreeGrafter"/>
</dbReference>
<dbReference type="InterPro" id="IPR000504">
    <property type="entry name" value="RRM_dom"/>
</dbReference>
<gene>
    <name evidence="12" type="ORF">FCALED_LOCUS6049</name>
</gene>
<keyword evidence="3 9" id="KW-0808">Transferase</keyword>
<dbReference type="InterPro" id="IPR007855">
    <property type="entry name" value="RDRP"/>
</dbReference>
<dbReference type="SMART" id="SM00360">
    <property type="entry name" value="RRM"/>
    <property type="match status" value="1"/>
</dbReference>
<evidence type="ECO:0000256" key="6">
    <source>
        <dbReference type="ARBA" id="ARBA00023158"/>
    </source>
</evidence>
<protein>
    <recommendedName>
        <fullName evidence="9">RNA-dependent RNA polymerase</fullName>
        <ecNumber evidence="9">2.7.7.48</ecNumber>
    </recommendedName>
</protein>
<dbReference type="InterPro" id="IPR057596">
    <property type="entry name" value="RDRP_core"/>
</dbReference>
<dbReference type="Pfam" id="PF00076">
    <property type="entry name" value="RRM_1"/>
    <property type="match status" value="1"/>
</dbReference>
<dbReference type="PANTHER" id="PTHR23079">
    <property type="entry name" value="RNA-DEPENDENT RNA POLYMERASE"/>
    <property type="match status" value="1"/>
</dbReference>
<dbReference type="GO" id="GO:0003723">
    <property type="term" value="F:RNA binding"/>
    <property type="evidence" value="ECO:0007669"/>
    <property type="project" value="UniProtKB-UniRule"/>
</dbReference>
<evidence type="ECO:0000256" key="3">
    <source>
        <dbReference type="ARBA" id="ARBA00022679"/>
    </source>
</evidence>
<dbReference type="GO" id="GO:0030422">
    <property type="term" value="P:siRNA processing"/>
    <property type="evidence" value="ECO:0007669"/>
    <property type="project" value="TreeGrafter"/>
</dbReference>